<evidence type="ECO:0000313" key="2">
    <source>
        <dbReference type="EMBL" id="GAG00038.1"/>
    </source>
</evidence>
<gene>
    <name evidence="2" type="ORF">S01H1_43364</name>
</gene>
<evidence type="ECO:0000256" key="1">
    <source>
        <dbReference type="SAM" id="MobiDB-lite"/>
    </source>
</evidence>
<accession>X0UI46</accession>
<dbReference type="AlphaFoldDB" id="X0UI46"/>
<name>X0UI46_9ZZZZ</name>
<reference evidence="2" key="1">
    <citation type="journal article" date="2014" name="Front. Microbiol.">
        <title>High frequency of phylogenetically diverse reductive dehalogenase-homologous genes in deep subseafloor sedimentary metagenomes.</title>
        <authorList>
            <person name="Kawai M."/>
            <person name="Futagami T."/>
            <person name="Toyoda A."/>
            <person name="Takaki Y."/>
            <person name="Nishi S."/>
            <person name="Hori S."/>
            <person name="Arai W."/>
            <person name="Tsubouchi T."/>
            <person name="Morono Y."/>
            <person name="Uchiyama I."/>
            <person name="Ito T."/>
            <person name="Fujiyama A."/>
            <person name="Inagaki F."/>
            <person name="Takami H."/>
        </authorList>
    </citation>
    <scope>NUCLEOTIDE SEQUENCE</scope>
    <source>
        <strain evidence="2">Expedition CK06-06</strain>
    </source>
</reference>
<feature type="region of interest" description="Disordered" evidence="1">
    <location>
        <begin position="27"/>
        <end position="70"/>
    </location>
</feature>
<proteinExistence type="predicted"/>
<sequence length="70" mass="8077">MGQVKLVNKDRKTYKKQNQKIACITKTTFAKSTPKIKNDSSEKDQDEYDSKKGPCPIEKERKDGNTRNDK</sequence>
<dbReference type="EMBL" id="BARS01027624">
    <property type="protein sequence ID" value="GAG00038.1"/>
    <property type="molecule type" value="Genomic_DNA"/>
</dbReference>
<protein>
    <submittedName>
        <fullName evidence="2">Uncharacterized protein</fullName>
    </submittedName>
</protein>
<organism evidence="2">
    <name type="scientific">marine sediment metagenome</name>
    <dbReference type="NCBI Taxonomy" id="412755"/>
    <lineage>
        <taxon>unclassified sequences</taxon>
        <taxon>metagenomes</taxon>
        <taxon>ecological metagenomes</taxon>
    </lineage>
</organism>
<feature type="compositionally biased region" description="Basic and acidic residues" evidence="1">
    <location>
        <begin position="36"/>
        <end position="70"/>
    </location>
</feature>
<comment type="caution">
    <text evidence="2">The sequence shown here is derived from an EMBL/GenBank/DDBJ whole genome shotgun (WGS) entry which is preliminary data.</text>
</comment>